<dbReference type="Proteomes" id="UP000002605">
    <property type="component" value="Chromosome 2"/>
</dbReference>
<dbReference type="GO" id="GO:0006879">
    <property type="term" value="P:intracellular iron ion homeostasis"/>
    <property type="evidence" value="ECO:0007669"/>
    <property type="project" value="TreeGrafter"/>
</dbReference>
<keyword evidence="6" id="KW-0285">Flavoprotein</keyword>
<evidence type="ECO:0000256" key="1">
    <source>
        <dbReference type="ARBA" id="ARBA00001974"/>
    </source>
</evidence>
<dbReference type="Pfam" id="PF08030">
    <property type="entry name" value="NAD_binding_6"/>
    <property type="match status" value="1"/>
</dbReference>
<dbReference type="InterPro" id="IPR039261">
    <property type="entry name" value="FNR_nucleotide-bd"/>
</dbReference>
<dbReference type="CGD" id="CAL0000165591">
    <property type="gene designation" value="Cd36_19580"/>
</dbReference>
<dbReference type="EC" id="1.16.1.7" evidence="19"/>
<keyword evidence="14 16" id="KW-0472">Membrane</keyword>
<dbReference type="PANTHER" id="PTHR32361:SF9">
    <property type="entry name" value="FERRIC REDUCTASE TRANSMEMBRANE COMPONENT 3-RELATED"/>
    <property type="match status" value="1"/>
</dbReference>
<evidence type="ECO:0000256" key="16">
    <source>
        <dbReference type="SAM" id="Phobius"/>
    </source>
</evidence>
<dbReference type="eggNOG" id="KOG0039">
    <property type="taxonomic scope" value="Eukaryota"/>
</dbReference>
<evidence type="ECO:0000256" key="9">
    <source>
        <dbReference type="ARBA" id="ARBA00022982"/>
    </source>
</evidence>
<accession>B9WBG7</accession>
<keyword evidence="9" id="KW-0249">Electron transport</keyword>
<dbReference type="InterPro" id="IPR013121">
    <property type="entry name" value="Fe_red_NAD-bd_6"/>
</dbReference>
<dbReference type="InterPro" id="IPR013112">
    <property type="entry name" value="FAD-bd_8"/>
</dbReference>
<evidence type="ECO:0000256" key="10">
    <source>
        <dbReference type="ARBA" id="ARBA00022989"/>
    </source>
</evidence>
<keyword evidence="4" id="KW-0813">Transport</keyword>
<keyword evidence="11 19" id="KW-0560">Oxidoreductase</keyword>
<dbReference type="InterPro" id="IPR017927">
    <property type="entry name" value="FAD-bd_FR_type"/>
</dbReference>
<dbReference type="PROSITE" id="PS51384">
    <property type="entry name" value="FAD_FR"/>
    <property type="match status" value="1"/>
</dbReference>
<evidence type="ECO:0000256" key="15">
    <source>
        <dbReference type="ARBA" id="ARBA00023180"/>
    </source>
</evidence>
<keyword evidence="13" id="KW-0406">Ion transport</keyword>
<keyword evidence="5" id="KW-0410">Iron transport</keyword>
<dbReference type="SFLD" id="SFLDS00052">
    <property type="entry name" value="Ferric_Reductase_Domain"/>
    <property type="match status" value="1"/>
</dbReference>
<name>B9WBG7_CANDC</name>
<dbReference type="VEuPathDB" id="FungiDB:CD36_19580"/>
<keyword evidence="7 16" id="KW-0812">Transmembrane</keyword>
<evidence type="ECO:0000256" key="12">
    <source>
        <dbReference type="ARBA" id="ARBA00023004"/>
    </source>
</evidence>
<dbReference type="Pfam" id="PF08022">
    <property type="entry name" value="FAD_binding_8"/>
    <property type="match status" value="1"/>
</dbReference>
<keyword evidence="15" id="KW-0325">Glycoprotein</keyword>
<feature type="transmembrane region" description="Helical" evidence="16">
    <location>
        <begin position="37"/>
        <end position="58"/>
    </location>
</feature>
<reference evidence="19 20" key="1">
    <citation type="journal article" date="2009" name="Genome Res.">
        <title>Comparative genomics of the fungal pathogens Candida dubliniensis and Candida albicans.</title>
        <authorList>
            <person name="Jackson A.P."/>
            <person name="Gamble J.A."/>
            <person name="Yeomans T."/>
            <person name="Moran G.P."/>
            <person name="Saunders D."/>
            <person name="Harris D."/>
            <person name="Aslett M."/>
            <person name="Barrell J.F."/>
            <person name="Butler G."/>
            <person name="Citiulo F."/>
            <person name="Coleman D.C."/>
            <person name="de Groot P.W.J."/>
            <person name="Goodwin T.J."/>
            <person name="Quail M.A."/>
            <person name="McQuillan J."/>
            <person name="Munro C.A."/>
            <person name="Pain A."/>
            <person name="Poulter R.T."/>
            <person name="Rajandream M.A."/>
            <person name="Renauld H."/>
            <person name="Spiering M.J."/>
            <person name="Tivey A."/>
            <person name="Gow N.A.R."/>
            <person name="Barrell B."/>
            <person name="Sullivan D.J."/>
            <person name="Berriman M."/>
        </authorList>
    </citation>
    <scope>NUCLEOTIDE SEQUENCE [LARGE SCALE GENOMIC DNA]</scope>
    <source>
        <strain evidence="20">CD36 / ATCC MYA-646 / CBS 7987 / NCPF 3949 / NRRL Y-17841</strain>
    </source>
</reference>
<comment type="cofactor">
    <cofactor evidence="1">
        <name>FAD</name>
        <dbReference type="ChEBI" id="CHEBI:57692"/>
    </cofactor>
</comment>
<dbReference type="RefSeq" id="XP_002418437.1">
    <property type="nucleotide sequence ID" value="XM_002418392.1"/>
</dbReference>
<sequence length="749" mass="85826">MYYSAICISVAIAIVLLPFLIPIRLKNPVCRKIKASLIVGLIISILAAVAPETAQIGAPFHKYGRSKIAFFGCNYQIMLTTARFCPSNATFEWCYCNNFPAFATLAHCYQVGHPKEIESLISMCKPFNKTITMSTVNHAEEYYKNHAKPVDEFHKLPNYSQIDFPVQLNESEVFIFKQSYEQFLGNYDESVDYGWYLVLYWVVVLAVVSVGNWSKIIFPNFTKSLTDPVSNWYRKHISTPATGSRNKTKELHIARGFDMLAPSRFETIILTGMTVLCLKFFIGDFQYAENNPLFHSKTNALLRFYGVRSGLLASALMPLLILFAGRNNFLQWMTRWDYSTFVMFHRWISRIIVALSLVHTVCYTLYLKQHSKKPEAYIYWGFTAMVAGLIILVQGLLVLRRRWYELFLILHIILAVVFIGGAWMHVEALYCVWFYYTSAAIWAFDRIIRICRLISFGFPKAQVYLLPDETLKVIVPKPDNWEAVPGGHAFIHFLKFDCFWQSHPFTYTTSEKDIALFIKVKKGVTLSLFRYLKSKENCFASIRVAIEGSYGESTPAKNADMAVFIAGGNGIPGIFAEALDINRHQESKHKVKLIWVVREYNSLLWFYEELMSLKNTEIKTTIYITRPGILVDEDDFKKRMQGISQGMENELQPLLQKSVPASYNSEPVNSTDGILNKIKEELFHIKMIEGRPNIEKVIETCIEESSGSACFVTCGHPAMVDDIRVAVANNIDNKEGKRVDYYEQLQVWA</sequence>
<proteinExistence type="inferred from homology"/>
<evidence type="ECO:0000313" key="19">
    <source>
        <dbReference type="EMBL" id="CAX43738.1"/>
    </source>
</evidence>
<dbReference type="AlphaFoldDB" id="B9WBG7"/>
<keyword evidence="10 16" id="KW-1133">Transmembrane helix</keyword>
<comment type="subcellular location">
    <subcellularLocation>
        <location evidence="2">Membrane</location>
        <topology evidence="2">Multi-pass membrane protein</topology>
    </subcellularLocation>
</comment>
<dbReference type="GO" id="GO:0005886">
    <property type="term" value="C:plasma membrane"/>
    <property type="evidence" value="ECO:0007669"/>
    <property type="project" value="TreeGrafter"/>
</dbReference>
<dbReference type="Gene3D" id="3.40.50.80">
    <property type="entry name" value="Nucleotide-binding domain of ferredoxin-NADP reductase (FNR) module"/>
    <property type="match status" value="1"/>
</dbReference>
<evidence type="ECO:0000256" key="13">
    <source>
        <dbReference type="ARBA" id="ARBA00023065"/>
    </source>
</evidence>
<evidence type="ECO:0000256" key="4">
    <source>
        <dbReference type="ARBA" id="ARBA00022448"/>
    </source>
</evidence>
<dbReference type="FunFam" id="3.40.50.80:FF:000046">
    <property type="entry name" value="Probable ferric reductase transmembrane component"/>
    <property type="match status" value="1"/>
</dbReference>
<dbReference type="HOGENOM" id="CLU_010365_4_0_1"/>
<evidence type="ECO:0000256" key="5">
    <source>
        <dbReference type="ARBA" id="ARBA00022496"/>
    </source>
</evidence>
<evidence type="ECO:0000259" key="17">
    <source>
        <dbReference type="PROSITE" id="PS51384"/>
    </source>
</evidence>
<feature type="transmembrane region" description="Helical" evidence="16">
    <location>
        <begin position="193"/>
        <end position="213"/>
    </location>
</feature>
<evidence type="ECO:0000256" key="7">
    <source>
        <dbReference type="ARBA" id="ARBA00022692"/>
    </source>
</evidence>
<evidence type="ECO:0000256" key="14">
    <source>
        <dbReference type="ARBA" id="ARBA00023136"/>
    </source>
</evidence>
<dbReference type="InterPro" id="IPR013130">
    <property type="entry name" value="Fe3_Rdtase_TM_dom"/>
</dbReference>
<dbReference type="KEGG" id="cdu:CD36_19580"/>
<evidence type="ECO:0000313" key="20">
    <source>
        <dbReference type="Proteomes" id="UP000002605"/>
    </source>
</evidence>
<feature type="transmembrane region" description="Helical" evidence="16">
    <location>
        <begin position="347"/>
        <end position="366"/>
    </location>
</feature>
<organism evidence="19 20">
    <name type="scientific">Candida dubliniensis (strain CD36 / ATCC MYA-646 / CBS 7987 / NCPF 3949 / NRRL Y-17841)</name>
    <name type="common">Yeast</name>
    <dbReference type="NCBI Taxonomy" id="573826"/>
    <lineage>
        <taxon>Eukaryota</taxon>
        <taxon>Fungi</taxon>
        <taxon>Dikarya</taxon>
        <taxon>Ascomycota</taxon>
        <taxon>Saccharomycotina</taxon>
        <taxon>Pichiomycetes</taxon>
        <taxon>Debaryomycetaceae</taxon>
        <taxon>Candida/Lodderomyces clade</taxon>
        <taxon>Candida</taxon>
    </lineage>
</organism>
<dbReference type="Pfam" id="PF01794">
    <property type="entry name" value="Ferric_reduct"/>
    <property type="match status" value="1"/>
</dbReference>
<dbReference type="GeneID" id="8045988"/>
<comment type="similarity">
    <text evidence="3">Belongs to the ferric reductase (FRE) family.</text>
</comment>
<dbReference type="OrthoDB" id="167398at2759"/>
<feature type="transmembrane region" description="Helical" evidence="16">
    <location>
        <begin position="302"/>
        <end position="326"/>
    </location>
</feature>
<evidence type="ECO:0000256" key="2">
    <source>
        <dbReference type="ARBA" id="ARBA00004141"/>
    </source>
</evidence>
<evidence type="ECO:0000256" key="11">
    <source>
        <dbReference type="ARBA" id="ARBA00023002"/>
    </source>
</evidence>
<dbReference type="SUPFAM" id="SSF52343">
    <property type="entry name" value="Ferredoxin reductase-like, C-terminal NADP-linked domain"/>
    <property type="match status" value="1"/>
</dbReference>
<gene>
    <name evidence="18" type="ordered locus">Cd36_19580</name>
    <name evidence="19" type="ORF">CD36_19580</name>
</gene>
<dbReference type="CDD" id="cd06186">
    <property type="entry name" value="NOX_Duox_like_FAD_NADP"/>
    <property type="match status" value="1"/>
</dbReference>
<keyword evidence="8" id="KW-0274">FAD</keyword>
<dbReference type="GO" id="GO:0006826">
    <property type="term" value="P:iron ion transport"/>
    <property type="evidence" value="ECO:0007669"/>
    <property type="project" value="UniProtKB-KW"/>
</dbReference>
<dbReference type="EMBL" id="FM992689">
    <property type="protein sequence ID" value="CAX43738.1"/>
    <property type="molecule type" value="Genomic_DNA"/>
</dbReference>
<feature type="transmembrane region" description="Helical" evidence="16">
    <location>
        <begin position="265"/>
        <end position="282"/>
    </location>
</feature>
<evidence type="ECO:0000256" key="6">
    <source>
        <dbReference type="ARBA" id="ARBA00022630"/>
    </source>
</evidence>
<keyword evidence="12" id="KW-0408">Iron</keyword>
<feature type="transmembrane region" description="Helical" evidence="16">
    <location>
        <begin position="406"/>
        <end position="426"/>
    </location>
</feature>
<evidence type="ECO:0000256" key="3">
    <source>
        <dbReference type="ARBA" id="ARBA00006278"/>
    </source>
</evidence>
<feature type="transmembrane region" description="Helical" evidence="16">
    <location>
        <begin position="6"/>
        <end position="25"/>
    </location>
</feature>
<keyword evidence="20" id="KW-1185">Reference proteome</keyword>
<protein>
    <submittedName>
        <fullName evidence="19">Ferric reductase transmembrane component, putative</fullName>
        <ecNumber evidence="19">1.16.1.7</ecNumber>
    </submittedName>
</protein>
<dbReference type="GO" id="GO:0015677">
    <property type="term" value="P:copper ion import"/>
    <property type="evidence" value="ECO:0007669"/>
    <property type="project" value="TreeGrafter"/>
</dbReference>
<feature type="domain" description="FAD-binding FR-type" evidence="17">
    <location>
        <begin position="440"/>
        <end position="556"/>
    </location>
</feature>
<evidence type="ECO:0000313" key="18">
    <source>
        <dbReference type="CGD" id="CAL0000165591"/>
    </source>
</evidence>
<feature type="transmembrane region" description="Helical" evidence="16">
    <location>
        <begin position="378"/>
        <end position="399"/>
    </location>
</feature>
<evidence type="ECO:0000256" key="8">
    <source>
        <dbReference type="ARBA" id="ARBA00022827"/>
    </source>
</evidence>
<dbReference type="SFLD" id="SFLDG01168">
    <property type="entry name" value="Ferric_reductase_subgroup_(FRE"/>
    <property type="match status" value="1"/>
</dbReference>
<dbReference type="PANTHER" id="PTHR32361">
    <property type="entry name" value="FERRIC/CUPRIC REDUCTASE TRANSMEMBRANE COMPONENT"/>
    <property type="match status" value="1"/>
</dbReference>
<dbReference type="InterPro" id="IPR051410">
    <property type="entry name" value="Ferric/Cupric_Reductase"/>
</dbReference>
<dbReference type="GO" id="GO:0140618">
    <property type="term" value="F:ferric-chelate reductase (NADH) activity"/>
    <property type="evidence" value="ECO:0007669"/>
    <property type="project" value="UniProtKB-EC"/>
</dbReference>